<dbReference type="SUPFAM" id="SSF47005">
    <property type="entry name" value="Peripheral subunit-binding domain of 2-oxo acid dehydrogenase complex"/>
    <property type="match status" value="1"/>
</dbReference>
<comment type="pathway">
    <text evidence="3">Amino-acid degradation; L-lysine degradation via saccharopine pathway; glutaryl-CoA from L-lysine: step 6/6.</text>
</comment>
<evidence type="ECO:0000256" key="2">
    <source>
        <dbReference type="ARBA" id="ARBA00004052"/>
    </source>
</evidence>
<dbReference type="PROSITE" id="PS51826">
    <property type="entry name" value="PSBD"/>
    <property type="match status" value="1"/>
</dbReference>
<gene>
    <name evidence="13" type="ORF">KCG34_24110</name>
</gene>
<dbReference type="InterPro" id="IPR011053">
    <property type="entry name" value="Single_hybrid_motif"/>
</dbReference>
<evidence type="ECO:0000256" key="9">
    <source>
        <dbReference type="ARBA" id="ARBA00052761"/>
    </source>
</evidence>
<dbReference type="KEGG" id="caul:KCG34_24110"/>
<comment type="function">
    <text evidence="2">E2 component of the 2-oxoglutarate dehydrogenase (OGDH) complex which catalyzes the second step in the conversion of 2-oxoglutarate to succinyl-CoA and CO(2).</text>
</comment>
<dbReference type="SUPFAM" id="SSF51230">
    <property type="entry name" value="Single hybrid motif"/>
    <property type="match status" value="1"/>
</dbReference>
<evidence type="ECO:0000256" key="7">
    <source>
        <dbReference type="ARBA" id="ARBA00022823"/>
    </source>
</evidence>
<dbReference type="SUPFAM" id="SSF52777">
    <property type="entry name" value="CoA-dependent acyltransferases"/>
    <property type="match status" value="1"/>
</dbReference>
<evidence type="ECO:0000259" key="12">
    <source>
        <dbReference type="PROSITE" id="PS51826"/>
    </source>
</evidence>
<dbReference type="InterPro" id="IPR001078">
    <property type="entry name" value="2-oxoacid_DH_actylTfrase"/>
</dbReference>
<comment type="similarity">
    <text evidence="4 10">Belongs to the 2-oxoacid dehydrogenase family.</text>
</comment>
<comment type="cofactor">
    <cofactor evidence="1 10">
        <name>(R)-lipoate</name>
        <dbReference type="ChEBI" id="CHEBI:83088"/>
    </cofactor>
</comment>
<dbReference type="PANTHER" id="PTHR43178:SF5">
    <property type="entry name" value="LIPOAMIDE ACYLTRANSFERASE COMPONENT OF BRANCHED-CHAIN ALPHA-KETO ACID DEHYDROGENASE COMPLEX, MITOCHONDRIAL"/>
    <property type="match status" value="1"/>
</dbReference>
<evidence type="ECO:0000256" key="8">
    <source>
        <dbReference type="ARBA" id="ARBA00023315"/>
    </source>
</evidence>
<keyword evidence="7 10" id="KW-0450">Lipoyl</keyword>
<comment type="catalytic activity">
    <reaction evidence="9">
        <text>N(6)-[(R)-dihydrolipoyl]-L-lysyl-[protein] + succinyl-CoA = N(6)-[(R)-S(8)-succinyldihydrolipoyl]-L-lysyl-[protein] + CoA</text>
        <dbReference type="Rhea" id="RHEA:15213"/>
        <dbReference type="Rhea" id="RHEA-COMP:10475"/>
        <dbReference type="Rhea" id="RHEA-COMP:20092"/>
        <dbReference type="ChEBI" id="CHEBI:57287"/>
        <dbReference type="ChEBI" id="CHEBI:57292"/>
        <dbReference type="ChEBI" id="CHEBI:83100"/>
        <dbReference type="ChEBI" id="CHEBI:83120"/>
        <dbReference type="EC" id="2.3.1.61"/>
    </reaction>
</comment>
<dbReference type="Pfam" id="PF02817">
    <property type="entry name" value="E3_binding"/>
    <property type="match status" value="1"/>
</dbReference>
<feature type="domain" description="Peripheral subunit-binding (PSBD)" evidence="12">
    <location>
        <begin position="146"/>
        <end position="183"/>
    </location>
</feature>
<keyword evidence="8 10" id="KW-0012">Acyltransferase</keyword>
<organism evidence="13 14">
    <name type="scientific">Phenylobacterium montanum</name>
    <dbReference type="NCBI Taxonomy" id="2823693"/>
    <lineage>
        <taxon>Bacteria</taxon>
        <taxon>Pseudomonadati</taxon>
        <taxon>Pseudomonadota</taxon>
        <taxon>Alphaproteobacteria</taxon>
        <taxon>Caulobacterales</taxon>
        <taxon>Caulobacteraceae</taxon>
        <taxon>Phenylobacterium</taxon>
    </lineage>
</organism>
<dbReference type="Gene3D" id="3.30.559.10">
    <property type="entry name" value="Chloramphenicol acetyltransferase-like domain"/>
    <property type="match status" value="1"/>
</dbReference>
<dbReference type="InterPro" id="IPR036625">
    <property type="entry name" value="E3-bd_dom_sf"/>
</dbReference>
<dbReference type="PANTHER" id="PTHR43178">
    <property type="entry name" value="DIHYDROLIPOAMIDE ACETYLTRANSFERASE COMPONENT OF PYRUVATE DEHYDROGENASE COMPLEX"/>
    <property type="match status" value="1"/>
</dbReference>
<dbReference type="GO" id="GO:0016407">
    <property type="term" value="F:acetyltransferase activity"/>
    <property type="evidence" value="ECO:0007669"/>
    <property type="project" value="TreeGrafter"/>
</dbReference>
<evidence type="ECO:0000256" key="10">
    <source>
        <dbReference type="RuleBase" id="RU003423"/>
    </source>
</evidence>
<dbReference type="Gene3D" id="2.40.50.100">
    <property type="match status" value="1"/>
</dbReference>
<evidence type="ECO:0000256" key="6">
    <source>
        <dbReference type="ARBA" id="ARBA00022679"/>
    </source>
</evidence>
<dbReference type="FunFam" id="3.30.559.10:FF:000007">
    <property type="entry name" value="Dihydrolipoamide acetyltransferase component of pyruvate dehydrogenase complex"/>
    <property type="match status" value="1"/>
</dbReference>
<evidence type="ECO:0000313" key="13">
    <source>
        <dbReference type="EMBL" id="QUD88079.1"/>
    </source>
</evidence>
<dbReference type="CDD" id="cd06849">
    <property type="entry name" value="lipoyl_domain"/>
    <property type="match status" value="1"/>
</dbReference>
<feature type="domain" description="Lipoyl-binding" evidence="11">
    <location>
        <begin position="3"/>
        <end position="78"/>
    </location>
</feature>
<accession>A0A975IV11</accession>
<keyword evidence="14" id="KW-1185">Reference proteome</keyword>
<evidence type="ECO:0000256" key="3">
    <source>
        <dbReference type="ARBA" id="ARBA00005145"/>
    </source>
</evidence>
<sequence>MARFVFKLPDVGEGIAEAEIVAWHVKAGDHVAEDQPLVDVMTDKATVEITAPVAGVVVSVGGAEGDMAPVGSEIAVFELDAGAHVPEEAPAKPAAAQAPAPAAVAPAAVDDDEDFGEEFGARYLAAAAPPTVHGDAPAGAGHKKALASPAVRARAQALGIDLSAVQGHGPGGRVEHADLDRLLVGGAGRVAAPVLASAITETKVIGLRRRIAEKMQESKRNIPHYSYVEEVDVTELEALRGHLNATAAEGKPKLSFLPFMIRALVKTVPRFPQVNALYDDEAGILRRYQALHVGIATQTDDGLIVPVVKHAEGRDVWELAGEIARLAGLARQGKASREELTGSTITLTSLGALGGITTTPVINRPEVAIVGPNKIVERPVVRQGQVVVRKMMNVSSSFDHRVVDGYDAASFIQALKGALEHPASLFVG</sequence>
<dbReference type="PROSITE" id="PS00189">
    <property type="entry name" value="LIPOYL"/>
    <property type="match status" value="1"/>
</dbReference>
<dbReference type="Pfam" id="PF00198">
    <property type="entry name" value="2-oxoacid_dh"/>
    <property type="match status" value="1"/>
</dbReference>
<dbReference type="EC" id="2.3.1.-" evidence="10"/>
<dbReference type="GO" id="GO:0005737">
    <property type="term" value="C:cytoplasm"/>
    <property type="evidence" value="ECO:0007669"/>
    <property type="project" value="TreeGrafter"/>
</dbReference>
<evidence type="ECO:0000256" key="5">
    <source>
        <dbReference type="ARBA" id="ARBA00011666"/>
    </source>
</evidence>
<dbReference type="Proteomes" id="UP000676409">
    <property type="component" value="Chromosome"/>
</dbReference>
<dbReference type="RefSeq" id="WP_211938130.1">
    <property type="nucleotide sequence ID" value="NZ_CP073078.1"/>
</dbReference>
<keyword evidence="6 10" id="KW-0808">Transferase</keyword>
<evidence type="ECO:0000256" key="1">
    <source>
        <dbReference type="ARBA" id="ARBA00001938"/>
    </source>
</evidence>
<protein>
    <recommendedName>
        <fullName evidence="10">Dihydrolipoamide acetyltransferase component of pyruvate dehydrogenase complex</fullName>
        <ecNumber evidence="10">2.3.1.-</ecNumber>
    </recommendedName>
</protein>
<dbReference type="InterPro" id="IPR004167">
    <property type="entry name" value="PSBD"/>
</dbReference>
<dbReference type="Pfam" id="PF00364">
    <property type="entry name" value="Biotin_lipoyl"/>
    <property type="match status" value="1"/>
</dbReference>
<dbReference type="EMBL" id="CP073078">
    <property type="protein sequence ID" value="QUD88079.1"/>
    <property type="molecule type" value="Genomic_DNA"/>
</dbReference>
<proteinExistence type="inferred from homology"/>
<dbReference type="InterPro" id="IPR023213">
    <property type="entry name" value="CAT-like_dom_sf"/>
</dbReference>
<dbReference type="PROSITE" id="PS50968">
    <property type="entry name" value="BIOTINYL_LIPOYL"/>
    <property type="match status" value="1"/>
</dbReference>
<dbReference type="GO" id="GO:0004149">
    <property type="term" value="F:dihydrolipoyllysine-residue succinyltransferase activity"/>
    <property type="evidence" value="ECO:0007669"/>
    <property type="project" value="UniProtKB-EC"/>
</dbReference>
<dbReference type="AlphaFoldDB" id="A0A975IV11"/>
<evidence type="ECO:0000256" key="4">
    <source>
        <dbReference type="ARBA" id="ARBA00007317"/>
    </source>
</evidence>
<name>A0A975IV11_9CAUL</name>
<evidence type="ECO:0000259" key="11">
    <source>
        <dbReference type="PROSITE" id="PS50968"/>
    </source>
</evidence>
<dbReference type="InterPro" id="IPR050743">
    <property type="entry name" value="2-oxoacid_DH_E2_comp"/>
</dbReference>
<comment type="subunit">
    <text evidence="5">Forms a 24-polypeptide structural core with octahedral symmetry. Part of the 2-oxoglutarate dehydrogenase (OGDH) complex composed of E1 (2-oxoglutarate dehydrogenase), E2 (dihydrolipoamide succinyltransferase) and E3 (dihydrolipoamide dehydrogenase); the complex contains multiple copies of the three enzymatic components (E1, E2 and E3).</text>
</comment>
<dbReference type="InterPro" id="IPR003016">
    <property type="entry name" value="2-oxoA_DH_lipoyl-BS"/>
</dbReference>
<dbReference type="GO" id="GO:0031405">
    <property type="term" value="F:lipoic acid binding"/>
    <property type="evidence" value="ECO:0007669"/>
    <property type="project" value="TreeGrafter"/>
</dbReference>
<reference evidence="13" key="1">
    <citation type="submission" date="2021-04" db="EMBL/GenBank/DDBJ databases">
        <title>The complete genome sequence of Caulobacter sp. S6.</title>
        <authorList>
            <person name="Tang Y."/>
            <person name="Ouyang W."/>
            <person name="Liu Q."/>
            <person name="Huang B."/>
            <person name="Guo Z."/>
            <person name="Lei P."/>
        </authorList>
    </citation>
    <scope>NUCLEOTIDE SEQUENCE</scope>
    <source>
        <strain evidence="13">S6</strain>
    </source>
</reference>
<evidence type="ECO:0000313" key="14">
    <source>
        <dbReference type="Proteomes" id="UP000676409"/>
    </source>
</evidence>
<dbReference type="Gene3D" id="4.10.320.10">
    <property type="entry name" value="E3-binding domain"/>
    <property type="match status" value="1"/>
</dbReference>
<dbReference type="InterPro" id="IPR000089">
    <property type="entry name" value="Biotin_lipoyl"/>
</dbReference>